<dbReference type="EMBL" id="GBRH01263550">
    <property type="protein sequence ID" value="JAD34345.1"/>
    <property type="molecule type" value="Transcribed_RNA"/>
</dbReference>
<proteinExistence type="predicted"/>
<accession>A0A0A8ZC84</accession>
<name>A0A0A8ZC84_ARUDO</name>
<reference evidence="1" key="2">
    <citation type="journal article" date="2015" name="Data Brief">
        <title>Shoot transcriptome of the giant reed, Arundo donax.</title>
        <authorList>
            <person name="Barrero R.A."/>
            <person name="Guerrero F.D."/>
            <person name="Moolhuijzen P."/>
            <person name="Goolsby J.A."/>
            <person name="Tidwell J."/>
            <person name="Bellgard S.E."/>
            <person name="Bellgard M.I."/>
        </authorList>
    </citation>
    <scope>NUCLEOTIDE SEQUENCE</scope>
    <source>
        <tissue evidence="1">Shoot tissue taken approximately 20 cm above the soil surface</tissue>
    </source>
</reference>
<organism evidence="1">
    <name type="scientific">Arundo donax</name>
    <name type="common">Giant reed</name>
    <name type="synonym">Donax arundinaceus</name>
    <dbReference type="NCBI Taxonomy" id="35708"/>
    <lineage>
        <taxon>Eukaryota</taxon>
        <taxon>Viridiplantae</taxon>
        <taxon>Streptophyta</taxon>
        <taxon>Embryophyta</taxon>
        <taxon>Tracheophyta</taxon>
        <taxon>Spermatophyta</taxon>
        <taxon>Magnoliopsida</taxon>
        <taxon>Liliopsida</taxon>
        <taxon>Poales</taxon>
        <taxon>Poaceae</taxon>
        <taxon>PACMAD clade</taxon>
        <taxon>Arundinoideae</taxon>
        <taxon>Arundineae</taxon>
        <taxon>Arundo</taxon>
    </lineage>
</organism>
<reference evidence="1" key="1">
    <citation type="submission" date="2014-09" db="EMBL/GenBank/DDBJ databases">
        <authorList>
            <person name="Magalhaes I.L.F."/>
            <person name="Oliveira U."/>
            <person name="Santos F.R."/>
            <person name="Vidigal T.H.D.A."/>
            <person name="Brescovit A.D."/>
            <person name="Santos A.J."/>
        </authorList>
    </citation>
    <scope>NUCLEOTIDE SEQUENCE</scope>
    <source>
        <tissue evidence="1">Shoot tissue taken approximately 20 cm above the soil surface</tissue>
    </source>
</reference>
<evidence type="ECO:0000313" key="1">
    <source>
        <dbReference type="EMBL" id="JAD34345.1"/>
    </source>
</evidence>
<dbReference type="AlphaFoldDB" id="A0A0A8ZC84"/>
<sequence>MKILISTDHIVFSLHLATRHTNHRRWTSSFSIGTLTMT</sequence>
<protein>
    <submittedName>
        <fullName evidence="1">Uncharacterized protein</fullName>
    </submittedName>
</protein>